<protein>
    <submittedName>
        <fullName evidence="1">Uncharacterized protein</fullName>
    </submittedName>
</protein>
<keyword evidence="2" id="KW-1185">Reference proteome</keyword>
<proteinExistence type="predicted"/>
<sequence>VKTASRPVQQRYPSPYHDTTSYHHRAWLQGLVADSKLDAPFPPNIWRTDPSDPCSFPPGDGPLHQASSLLSKGCEGNSGLQSWTKVAQRSRRFCQLLVNDGSSFQKHHS</sequence>
<dbReference type="Proteomes" id="UP001444071">
    <property type="component" value="Unassembled WGS sequence"/>
</dbReference>
<evidence type="ECO:0000313" key="1">
    <source>
        <dbReference type="EMBL" id="MEQ2272372.1"/>
    </source>
</evidence>
<gene>
    <name evidence="1" type="ORF">XENORESO_020680</name>
</gene>
<evidence type="ECO:0000313" key="2">
    <source>
        <dbReference type="Proteomes" id="UP001444071"/>
    </source>
</evidence>
<organism evidence="1 2">
    <name type="scientific">Xenotaenia resolanae</name>
    <dbReference type="NCBI Taxonomy" id="208358"/>
    <lineage>
        <taxon>Eukaryota</taxon>
        <taxon>Metazoa</taxon>
        <taxon>Chordata</taxon>
        <taxon>Craniata</taxon>
        <taxon>Vertebrata</taxon>
        <taxon>Euteleostomi</taxon>
        <taxon>Actinopterygii</taxon>
        <taxon>Neopterygii</taxon>
        <taxon>Teleostei</taxon>
        <taxon>Neoteleostei</taxon>
        <taxon>Acanthomorphata</taxon>
        <taxon>Ovalentaria</taxon>
        <taxon>Atherinomorphae</taxon>
        <taxon>Cyprinodontiformes</taxon>
        <taxon>Goodeidae</taxon>
        <taxon>Xenotaenia</taxon>
    </lineage>
</organism>
<comment type="caution">
    <text evidence="1">The sequence shown here is derived from an EMBL/GenBank/DDBJ whole genome shotgun (WGS) entry which is preliminary data.</text>
</comment>
<name>A0ABV0WRU5_9TELE</name>
<feature type="non-terminal residue" evidence="1">
    <location>
        <position position="1"/>
    </location>
</feature>
<dbReference type="EMBL" id="JAHRIM010068252">
    <property type="protein sequence ID" value="MEQ2272372.1"/>
    <property type="molecule type" value="Genomic_DNA"/>
</dbReference>
<accession>A0ABV0WRU5</accession>
<reference evidence="1 2" key="1">
    <citation type="submission" date="2021-06" db="EMBL/GenBank/DDBJ databases">
        <authorList>
            <person name="Palmer J.M."/>
        </authorList>
    </citation>
    <scope>NUCLEOTIDE SEQUENCE [LARGE SCALE GENOMIC DNA]</scope>
    <source>
        <strain evidence="1 2">XR_2019</strain>
        <tissue evidence="1">Muscle</tissue>
    </source>
</reference>